<evidence type="ECO:0000256" key="1">
    <source>
        <dbReference type="SAM" id="MobiDB-lite"/>
    </source>
</evidence>
<reference evidence="3" key="1">
    <citation type="submission" date="2017-04" db="EMBL/GenBank/DDBJ databases">
        <title>Function of individual gut microbiota members based on whole genome sequencing of pure cultures obtained from chicken caecum.</title>
        <authorList>
            <person name="Medvecky M."/>
            <person name="Cejkova D."/>
            <person name="Polansky O."/>
            <person name="Karasova D."/>
            <person name="Kubasova T."/>
            <person name="Cizek A."/>
            <person name="Rychlik I."/>
        </authorList>
    </citation>
    <scope>NUCLEOTIDE SEQUENCE [LARGE SCALE GENOMIC DNA]</scope>
    <source>
        <strain evidence="3">An149</strain>
    </source>
</reference>
<dbReference type="NCBIfam" id="TIGR01167">
    <property type="entry name" value="LPXTG_anchor"/>
    <property type="match status" value="1"/>
</dbReference>
<accession>A0A1Y4QCZ7</accession>
<dbReference type="AlphaFoldDB" id="A0A1Y4QCZ7"/>
<dbReference type="InterPro" id="IPR008999">
    <property type="entry name" value="Actin-crosslinking"/>
</dbReference>
<dbReference type="Gene3D" id="1.20.1270.90">
    <property type="entry name" value="AF1782-like"/>
    <property type="match status" value="2"/>
</dbReference>
<dbReference type="Gene3D" id="2.80.10.50">
    <property type="match status" value="1"/>
</dbReference>
<dbReference type="EMBL" id="NFLB01000023">
    <property type="protein sequence ID" value="OUQ03108.1"/>
    <property type="molecule type" value="Genomic_DNA"/>
</dbReference>
<dbReference type="SUPFAM" id="SSF50405">
    <property type="entry name" value="Actin-crosslinking proteins"/>
    <property type="match status" value="1"/>
</dbReference>
<proteinExistence type="predicted"/>
<evidence type="ECO:0008006" key="4">
    <source>
        <dbReference type="Google" id="ProtNLM"/>
    </source>
</evidence>
<organism evidence="2 3">
    <name type="scientific">Thomasclavelia spiroformis</name>
    <dbReference type="NCBI Taxonomy" id="29348"/>
    <lineage>
        <taxon>Bacteria</taxon>
        <taxon>Bacillati</taxon>
        <taxon>Bacillota</taxon>
        <taxon>Erysipelotrichia</taxon>
        <taxon>Erysipelotrichales</taxon>
        <taxon>Coprobacillaceae</taxon>
        <taxon>Thomasclavelia</taxon>
    </lineage>
</organism>
<sequence length="529" mass="58323">MTVECDNKFKSILSKYPNVLYFYGHDHGTDSAYIRSDTAQRTTEYLTDGSIKPEISGIGDSVLWTLEKTDDGYSLQNVQTGKYLGYEGNLNTIENRSSWEIVKNNDSFTLKYLENGRSLHIGTGNKFSLGSASPIKFYQQIGDEYPESNSLTEGTNYVLVSNENYALTNLTNGASGESIRLEPLYVEKTENGICNAKIAEPSFISTFMGSLRYYNNSIEDGPTVEDSKVVQNLMMYVYKDRIELQMKNHGVKNGGEEIIEPVVIKRDMTNISTDKTALKIAIDLANAITEDDLKNVIPVVVEEFKVARDKANAVYSDASATQDEVNVAFDRLASVMHKLEFYAGDKTALKAFIDKVSDLDSSKYTETTWTQFNDALTAANGVYEDVNAMQPEVNEAYTNLVTAFLNLRLIPDKSLLEELINQAEGLNVANYTKASFDGLTKALDEAKVVFENPNASQVEVNNAKDILEKAINSLEANTTTPVDNTVNTSVSNGDTTTSVKTGDNGLAEMFAGLALLSVAGYAVLKRKEN</sequence>
<feature type="region of interest" description="Disordered" evidence="1">
    <location>
        <begin position="482"/>
        <end position="501"/>
    </location>
</feature>
<comment type="caution">
    <text evidence="2">The sequence shown here is derived from an EMBL/GenBank/DDBJ whole genome shotgun (WGS) entry which is preliminary data.</text>
</comment>
<feature type="compositionally biased region" description="Low complexity" evidence="1">
    <location>
        <begin position="482"/>
        <end position="492"/>
    </location>
</feature>
<evidence type="ECO:0000313" key="2">
    <source>
        <dbReference type="EMBL" id="OUQ03108.1"/>
    </source>
</evidence>
<dbReference type="Pfam" id="PF07554">
    <property type="entry name" value="FIVAR"/>
    <property type="match status" value="3"/>
</dbReference>
<evidence type="ECO:0000313" key="3">
    <source>
        <dbReference type="Proteomes" id="UP000196258"/>
    </source>
</evidence>
<name>A0A1Y4QCZ7_9FIRM</name>
<dbReference type="Proteomes" id="UP000196258">
    <property type="component" value="Unassembled WGS sequence"/>
</dbReference>
<protein>
    <recommendedName>
        <fullName evidence="4">LPXTG cell wall anchor domain-containing protein</fullName>
    </recommendedName>
</protein>
<dbReference type="Gene3D" id="1.20.1270.70">
    <property type="entry name" value="Designed single chain three-helix bundle"/>
    <property type="match status" value="1"/>
</dbReference>
<gene>
    <name evidence="2" type="ORF">B5E91_13070</name>
</gene>